<dbReference type="InterPro" id="IPR025635">
    <property type="entry name" value="DUF4293"/>
</dbReference>
<keyword evidence="3" id="KW-1185">Reference proteome</keyword>
<dbReference type="Pfam" id="PF14126">
    <property type="entry name" value="DUF4293"/>
    <property type="match status" value="1"/>
</dbReference>
<evidence type="ECO:0000313" key="2">
    <source>
        <dbReference type="EMBL" id="PUV23288.1"/>
    </source>
</evidence>
<dbReference type="EMBL" id="QCXX01000004">
    <property type="protein sequence ID" value="PUV23288.1"/>
    <property type="molecule type" value="Genomic_DNA"/>
</dbReference>
<gene>
    <name evidence="2" type="ORF">DCO56_15230</name>
</gene>
<keyword evidence="1" id="KW-0812">Transmembrane</keyword>
<keyword evidence="1" id="KW-0472">Membrane</keyword>
<feature type="transmembrane region" description="Helical" evidence="1">
    <location>
        <begin position="59"/>
        <end position="78"/>
    </location>
</feature>
<dbReference type="OrthoDB" id="594989at2"/>
<feature type="transmembrane region" description="Helical" evidence="1">
    <location>
        <begin position="7"/>
        <end position="26"/>
    </location>
</feature>
<dbReference type="RefSeq" id="WP_108634645.1">
    <property type="nucleotide sequence ID" value="NZ_QCXX01000004.1"/>
</dbReference>
<protein>
    <submittedName>
        <fullName evidence="2">DUF4293 domain-containing protein</fullName>
    </submittedName>
</protein>
<accession>A0A363NRA0</accession>
<dbReference type="Proteomes" id="UP000250831">
    <property type="component" value="Unassembled WGS sequence"/>
</dbReference>
<sequence>MIQRIQTVYLLVAGLIIFGLFLFPYVNYSDLVGLGKNVMVTGVYGVTAGQPVHEGGFGYILQTIVAALLGLLPIFTIFKFRQRKVQLLLIWVEIVAIIFFAIWLYSSASTHLATVGQFLGAGNIGVGFFLLPISIIFCALALGGVRRDEKLIRSADRLRA</sequence>
<keyword evidence="1" id="KW-1133">Transmembrane helix</keyword>
<evidence type="ECO:0000313" key="3">
    <source>
        <dbReference type="Proteomes" id="UP000250831"/>
    </source>
</evidence>
<proteinExistence type="predicted"/>
<comment type="caution">
    <text evidence="2">The sequence shown here is derived from an EMBL/GenBank/DDBJ whole genome shotgun (WGS) entry which is preliminary data.</text>
</comment>
<dbReference type="AlphaFoldDB" id="A0A363NRA0"/>
<reference evidence="2 3" key="1">
    <citation type="submission" date="2018-04" db="EMBL/GenBank/DDBJ databases">
        <title>Sphingobacterium sp. M46 Genome.</title>
        <authorList>
            <person name="Cheng J."/>
            <person name="Li Y."/>
        </authorList>
    </citation>
    <scope>NUCLEOTIDE SEQUENCE [LARGE SCALE GENOMIC DNA]</scope>
    <source>
        <strain evidence="2 3">M46</strain>
    </source>
</reference>
<name>A0A363NRA0_9SPHI</name>
<feature type="transmembrane region" description="Helical" evidence="1">
    <location>
        <begin position="85"/>
        <end position="106"/>
    </location>
</feature>
<evidence type="ECO:0000256" key="1">
    <source>
        <dbReference type="SAM" id="Phobius"/>
    </source>
</evidence>
<organism evidence="2 3">
    <name type="scientific">Sphingobacterium athyrii</name>
    <dbReference type="NCBI Taxonomy" id="2152717"/>
    <lineage>
        <taxon>Bacteria</taxon>
        <taxon>Pseudomonadati</taxon>
        <taxon>Bacteroidota</taxon>
        <taxon>Sphingobacteriia</taxon>
        <taxon>Sphingobacteriales</taxon>
        <taxon>Sphingobacteriaceae</taxon>
        <taxon>Sphingobacterium</taxon>
    </lineage>
</organism>
<feature type="transmembrane region" description="Helical" evidence="1">
    <location>
        <begin position="118"/>
        <end position="143"/>
    </location>
</feature>